<evidence type="ECO:0000313" key="6">
    <source>
        <dbReference type="Proteomes" id="UP001055167"/>
    </source>
</evidence>
<organism evidence="5 6">
    <name type="scientific">Methylobacterium crusticola</name>
    <dbReference type="NCBI Taxonomy" id="1697972"/>
    <lineage>
        <taxon>Bacteria</taxon>
        <taxon>Pseudomonadati</taxon>
        <taxon>Pseudomonadota</taxon>
        <taxon>Alphaproteobacteria</taxon>
        <taxon>Hyphomicrobiales</taxon>
        <taxon>Methylobacteriaceae</taxon>
        <taxon>Methylobacterium</taxon>
    </lineage>
</organism>
<comment type="similarity">
    <text evidence="2">Belongs to the methyl-accepting chemotaxis (MCP) protein family.</text>
</comment>
<dbReference type="PROSITE" id="PS50111">
    <property type="entry name" value="CHEMOTAXIS_TRANSDUC_2"/>
    <property type="match status" value="1"/>
</dbReference>
<evidence type="ECO:0000256" key="2">
    <source>
        <dbReference type="ARBA" id="ARBA00029447"/>
    </source>
</evidence>
<protein>
    <recommendedName>
        <fullName evidence="4">Methyl-accepting transducer domain-containing protein</fullName>
    </recommendedName>
</protein>
<dbReference type="InterPro" id="IPR004089">
    <property type="entry name" value="MCPsignal_dom"/>
</dbReference>
<evidence type="ECO:0000256" key="3">
    <source>
        <dbReference type="PROSITE-ProRule" id="PRU00284"/>
    </source>
</evidence>
<gene>
    <name evidence="5" type="ORF">OPKNFCMD_3924</name>
</gene>
<proteinExistence type="inferred from homology"/>
<dbReference type="InterPro" id="IPR039379">
    <property type="entry name" value="Protoglobin_sensor_dom"/>
</dbReference>
<keyword evidence="6" id="KW-1185">Reference proteome</keyword>
<dbReference type="InterPro" id="IPR012292">
    <property type="entry name" value="Globin/Proto"/>
</dbReference>
<reference evidence="5" key="2">
    <citation type="submission" date="2021-08" db="EMBL/GenBank/DDBJ databases">
        <authorList>
            <person name="Tani A."/>
            <person name="Ola A."/>
            <person name="Ogura Y."/>
            <person name="Katsura K."/>
            <person name="Hayashi T."/>
        </authorList>
    </citation>
    <scope>NUCLEOTIDE SEQUENCE</scope>
    <source>
        <strain evidence="5">KCTC 52305</strain>
    </source>
</reference>
<dbReference type="Pfam" id="PF11563">
    <property type="entry name" value="Protoglobin"/>
    <property type="match status" value="1"/>
</dbReference>
<dbReference type="CDD" id="cd01068">
    <property type="entry name" value="globin_sensor"/>
    <property type="match status" value="1"/>
</dbReference>
<dbReference type="PRINTS" id="PR00260">
    <property type="entry name" value="CHEMTRNSDUCR"/>
</dbReference>
<dbReference type="PANTHER" id="PTHR32089:SF112">
    <property type="entry name" value="LYSOZYME-LIKE PROTEIN-RELATED"/>
    <property type="match status" value="1"/>
</dbReference>
<sequence>MVVLRGNYNQAMEQTSLSPEQRRRFATFGITPADVARLRRHAAFAETRLPALLEAWNARFSAWPEIQGALSVPAVHEARVAHWVRAAGGDFGPAFLASAERLASLFYEHGVPAYAVAICHATVVAGISAELGLDAPARRLFGGDTELAALRATLNKVAWLDLEVLLETYAAAERASRHQAAGALADAFEGRVLAIMGAVTAQARTLDGTVDGLSETAIRSTDAASSVAAAVAQASAGVGQVAQSAHQLRAAVQEIAGEVARSRTIAEDAVDESRQATQTVASLAGAVQQVGTVVKLISDIAAQTNLLALNATIEAARAGASGRGFAVVAAEVKALAQQTAQATEAIVTQIAGMQSVAGASVQAIERIRATIARISETSATISAAVEEQSGATAEIARSTRDVAAGTDEIGVLIERVREDAGGTSAIAGQVTGATRDLGRQAEAMSAAVAAFLAEVRAA</sequence>
<dbReference type="Gene3D" id="1.10.490.10">
    <property type="entry name" value="Globins"/>
    <property type="match status" value="1"/>
</dbReference>
<dbReference type="Gene3D" id="1.10.287.950">
    <property type="entry name" value="Methyl-accepting chemotaxis protein"/>
    <property type="match status" value="1"/>
</dbReference>
<dbReference type="EMBL" id="BPQH01000012">
    <property type="protein sequence ID" value="GJD51172.1"/>
    <property type="molecule type" value="Genomic_DNA"/>
</dbReference>
<dbReference type="Proteomes" id="UP001055167">
    <property type="component" value="Unassembled WGS sequence"/>
</dbReference>
<keyword evidence="1 3" id="KW-0807">Transducer</keyword>
<dbReference type="InterPro" id="IPR044398">
    <property type="entry name" value="Globin-sensor_dom"/>
</dbReference>
<dbReference type="PANTHER" id="PTHR32089">
    <property type="entry name" value="METHYL-ACCEPTING CHEMOTAXIS PROTEIN MCPB"/>
    <property type="match status" value="1"/>
</dbReference>
<comment type="caution">
    <text evidence="5">The sequence shown here is derived from an EMBL/GenBank/DDBJ whole genome shotgun (WGS) entry which is preliminary data.</text>
</comment>
<accession>A0ABQ4R340</accession>
<evidence type="ECO:0000313" key="5">
    <source>
        <dbReference type="EMBL" id="GJD51172.1"/>
    </source>
</evidence>
<dbReference type="SUPFAM" id="SSF58104">
    <property type="entry name" value="Methyl-accepting chemotaxis protein (MCP) signaling domain"/>
    <property type="match status" value="1"/>
</dbReference>
<dbReference type="SUPFAM" id="SSF46458">
    <property type="entry name" value="Globin-like"/>
    <property type="match status" value="1"/>
</dbReference>
<dbReference type="SMART" id="SM00283">
    <property type="entry name" value="MA"/>
    <property type="match status" value="1"/>
</dbReference>
<dbReference type="InterPro" id="IPR004090">
    <property type="entry name" value="Chemotax_Me-accpt_rcpt"/>
</dbReference>
<name>A0ABQ4R340_9HYPH</name>
<reference evidence="5" key="1">
    <citation type="journal article" date="2021" name="Front. Microbiol.">
        <title>Comprehensive Comparative Genomics and Phenotyping of Methylobacterium Species.</title>
        <authorList>
            <person name="Alessa O."/>
            <person name="Ogura Y."/>
            <person name="Fujitani Y."/>
            <person name="Takami H."/>
            <person name="Hayashi T."/>
            <person name="Sahin N."/>
            <person name="Tani A."/>
        </authorList>
    </citation>
    <scope>NUCLEOTIDE SEQUENCE</scope>
    <source>
        <strain evidence="5">KCTC 52305</strain>
    </source>
</reference>
<dbReference type="InterPro" id="IPR009050">
    <property type="entry name" value="Globin-like_sf"/>
</dbReference>
<dbReference type="Pfam" id="PF00015">
    <property type="entry name" value="MCPsignal"/>
    <property type="match status" value="1"/>
</dbReference>
<feature type="domain" description="Methyl-accepting transducer" evidence="4">
    <location>
        <begin position="195"/>
        <end position="424"/>
    </location>
</feature>
<evidence type="ECO:0000256" key="1">
    <source>
        <dbReference type="ARBA" id="ARBA00023224"/>
    </source>
</evidence>
<evidence type="ECO:0000259" key="4">
    <source>
        <dbReference type="PROSITE" id="PS50111"/>
    </source>
</evidence>